<organism evidence="1 2">
    <name type="scientific">Nibea albiflora</name>
    <name type="common">Yellow drum</name>
    <name type="synonym">Corvina albiflora</name>
    <dbReference type="NCBI Taxonomy" id="240163"/>
    <lineage>
        <taxon>Eukaryota</taxon>
        <taxon>Metazoa</taxon>
        <taxon>Chordata</taxon>
        <taxon>Craniata</taxon>
        <taxon>Vertebrata</taxon>
        <taxon>Euteleostomi</taxon>
        <taxon>Actinopterygii</taxon>
        <taxon>Neopterygii</taxon>
        <taxon>Teleostei</taxon>
        <taxon>Neoteleostei</taxon>
        <taxon>Acanthomorphata</taxon>
        <taxon>Eupercaria</taxon>
        <taxon>Sciaenidae</taxon>
        <taxon>Nibea</taxon>
    </lineage>
</organism>
<gene>
    <name evidence="1" type="ORF">GBF38_019190</name>
</gene>
<reference evidence="1" key="1">
    <citation type="submission" date="2020-04" db="EMBL/GenBank/DDBJ databases">
        <title>A chromosome-scale assembly and high-density genetic map of the yellow drum (Nibea albiflora) genome.</title>
        <authorList>
            <person name="Xu D."/>
            <person name="Zhang W."/>
            <person name="Chen R."/>
            <person name="Tan P."/>
            <person name="Wang L."/>
            <person name="Song H."/>
            <person name="Tian L."/>
            <person name="Zhu Q."/>
            <person name="Wang B."/>
        </authorList>
    </citation>
    <scope>NUCLEOTIDE SEQUENCE</scope>
    <source>
        <strain evidence="1">ZJHYS-2018</strain>
    </source>
</reference>
<accession>A0ACB7F0Y1</accession>
<comment type="caution">
    <text evidence="1">The sequence shown here is derived from an EMBL/GenBank/DDBJ whole genome shotgun (WGS) entry which is preliminary data.</text>
</comment>
<dbReference type="EMBL" id="CM024807">
    <property type="protein sequence ID" value="KAG8008159.1"/>
    <property type="molecule type" value="Genomic_DNA"/>
</dbReference>
<proteinExistence type="predicted"/>
<feature type="non-terminal residue" evidence="1">
    <location>
        <position position="1"/>
    </location>
</feature>
<name>A0ACB7F0Y1_NIBAL</name>
<evidence type="ECO:0000313" key="2">
    <source>
        <dbReference type="Proteomes" id="UP000805704"/>
    </source>
</evidence>
<keyword evidence="2" id="KW-1185">Reference proteome</keyword>
<evidence type="ECO:0000313" key="1">
    <source>
        <dbReference type="EMBL" id="KAG8008159.1"/>
    </source>
</evidence>
<protein>
    <submittedName>
        <fullName evidence="1">Uncharacterized protein</fullName>
    </submittedName>
</protein>
<dbReference type="Proteomes" id="UP000805704">
    <property type="component" value="Chromosome 19"/>
</dbReference>
<sequence>PTQTTAAALTVTHGRIQTGSSTMIDDLVCRSDDVTLTAMQPSSQRSITSS</sequence>